<dbReference type="GO" id="GO:0004364">
    <property type="term" value="F:glutathione transferase activity"/>
    <property type="evidence" value="ECO:0007669"/>
    <property type="project" value="UniProtKB-EC"/>
</dbReference>
<name>A0AAU7JDF8_9HYPH</name>
<dbReference type="CDD" id="cd00299">
    <property type="entry name" value="GST_C_family"/>
    <property type="match status" value="1"/>
</dbReference>
<dbReference type="SFLD" id="SFLDG01152">
    <property type="entry name" value="Main.3:_Omega-_and_Tau-like"/>
    <property type="match status" value="1"/>
</dbReference>
<dbReference type="InterPro" id="IPR004045">
    <property type="entry name" value="Glutathione_S-Trfase_N"/>
</dbReference>
<dbReference type="InterPro" id="IPR036282">
    <property type="entry name" value="Glutathione-S-Trfase_C_sf"/>
</dbReference>
<keyword evidence="2" id="KW-0808">Transferase</keyword>
<dbReference type="EMBL" id="CP157484">
    <property type="protein sequence ID" value="XBO38413.1"/>
    <property type="molecule type" value="Genomic_DNA"/>
</dbReference>
<dbReference type="InterPro" id="IPR050983">
    <property type="entry name" value="GST_Omega/HSP26"/>
</dbReference>
<organism evidence="6">
    <name type="scientific">Alsobacter sp. KACC 23698</name>
    <dbReference type="NCBI Taxonomy" id="3149229"/>
    <lineage>
        <taxon>Bacteria</taxon>
        <taxon>Pseudomonadati</taxon>
        <taxon>Pseudomonadota</taxon>
        <taxon>Alphaproteobacteria</taxon>
        <taxon>Hyphomicrobiales</taxon>
        <taxon>Alsobacteraceae</taxon>
        <taxon>Alsobacter</taxon>
    </lineage>
</organism>
<dbReference type="Gene3D" id="1.20.1050.10">
    <property type="match status" value="1"/>
</dbReference>
<dbReference type="InterPro" id="IPR040079">
    <property type="entry name" value="Glutathione_S-Trfase"/>
</dbReference>
<dbReference type="Pfam" id="PF13410">
    <property type="entry name" value="GST_C_2"/>
    <property type="match status" value="1"/>
</dbReference>
<dbReference type="PROSITE" id="PS50404">
    <property type="entry name" value="GST_NTER"/>
    <property type="match status" value="1"/>
</dbReference>
<dbReference type="InterPro" id="IPR036249">
    <property type="entry name" value="Thioredoxin-like_sf"/>
</dbReference>
<accession>A0AAU7JDF8</accession>
<evidence type="ECO:0000256" key="3">
    <source>
        <dbReference type="ARBA" id="ARBA00047960"/>
    </source>
</evidence>
<dbReference type="SFLD" id="SFLDG00358">
    <property type="entry name" value="Main_(cytGST)"/>
    <property type="match status" value="1"/>
</dbReference>
<gene>
    <name evidence="6" type="ORF">ABEG18_22350</name>
</gene>
<protein>
    <recommendedName>
        <fullName evidence="1">glutathione transferase</fullName>
        <ecNumber evidence="1">2.5.1.18</ecNumber>
    </recommendedName>
</protein>
<dbReference type="SUPFAM" id="SSF52833">
    <property type="entry name" value="Thioredoxin-like"/>
    <property type="match status" value="1"/>
</dbReference>
<evidence type="ECO:0000313" key="6">
    <source>
        <dbReference type="EMBL" id="XBO38413.1"/>
    </source>
</evidence>
<dbReference type="InterPro" id="IPR010987">
    <property type="entry name" value="Glutathione-S-Trfase_C-like"/>
</dbReference>
<dbReference type="RefSeq" id="WP_406855249.1">
    <property type="nucleotide sequence ID" value="NZ_CP157484.1"/>
</dbReference>
<evidence type="ECO:0000256" key="1">
    <source>
        <dbReference type="ARBA" id="ARBA00012452"/>
    </source>
</evidence>
<dbReference type="CDD" id="cd00570">
    <property type="entry name" value="GST_N_family"/>
    <property type="match status" value="1"/>
</dbReference>
<reference evidence="6" key="1">
    <citation type="submission" date="2024-05" db="EMBL/GenBank/DDBJ databases">
        <authorList>
            <person name="Kim S."/>
            <person name="Heo J."/>
            <person name="Choi H."/>
            <person name="Choi Y."/>
            <person name="Kwon S.-W."/>
            <person name="Kim Y."/>
        </authorList>
    </citation>
    <scope>NUCLEOTIDE SEQUENCE</scope>
    <source>
        <strain evidence="6">KACC 23698</strain>
    </source>
</reference>
<dbReference type="SFLD" id="SFLDS00019">
    <property type="entry name" value="Glutathione_Transferase_(cytos"/>
    <property type="match status" value="1"/>
</dbReference>
<dbReference type="Pfam" id="PF13409">
    <property type="entry name" value="GST_N_2"/>
    <property type="match status" value="1"/>
</dbReference>
<dbReference type="InterPro" id="IPR045073">
    <property type="entry name" value="Omega/Tau-like"/>
</dbReference>
<comment type="catalytic activity">
    <reaction evidence="3">
        <text>RX + glutathione = an S-substituted glutathione + a halide anion + H(+)</text>
        <dbReference type="Rhea" id="RHEA:16437"/>
        <dbReference type="ChEBI" id="CHEBI:15378"/>
        <dbReference type="ChEBI" id="CHEBI:16042"/>
        <dbReference type="ChEBI" id="CHEBI:17792"/>
        <dbReference type="ChEBI" id="CHEBI:57925"/>
        <dbReference type="ChEBI" id="CHEBI:90779"/>
        <dbReference type="EC" id="2.5.1.18"/>
    </reaction>
</comment>
<dbReference type="EC" id="2.5.1.18" evidence="1"/>
<evidence type="ECO:0000259" key="4">
    <source>
        <dbReference type="PROSITE" id="PS50404"/>
    </source>
</evidence>
<sequence length="231" mass="25519">MTALTLVSHGLCPYVQRAAIALLEKGIAFERITIDLDDKPDWFKALSPLGKVPLLQVRRPGAPDAVLFESSVICEYIEETQPEPALHPADPLHKARHRGWMEFGSTILADLWGYETAKDRDVLEAKRAALAAKFARVEAELGAGPFFAGETFSLVDAVYAPIFRYFDVFDRIAETHVFDGLERVTAWRQALATRPSVLAAAPCDYADRLMAFLERHDAALLRLPNAGGRGA</sequence>
<dbReference type="GO" id="GO:0005737">
    <property type="term" value="C:cytoplasm"/>
    <property type="evidence" value="ECO:0007669"/>
    <property type="project" value="TreeGrafter"/>
</dbReference>
<evidence type="ECO:0000256" key="2">
    <source>
        <dbReference type="ARBA" id="ARBA00022679"/>
    </source>
</evidence>
<dbReference type="PROSITE" id="PS50405">
    <property type="entry name" value="GST_CTER"/>
    <property type="match status" value="1"/>
</dbReference>
<dbReference type="PANTHER" id="PTHR43968">
    <property type="match status" value="1"/>
</dbReference>
<dbReference type="Gene3D" id="3.40.30.10">
    <property type="entry name" value="Glutaredoxin"/>
    <property type="match status" value="1"/>
</dbReference>
<feature type="domain" description="GST N-terminal" evidence="4">
    <location>
        <begin position="2"/>
        <end position="85"/>
    </location>
</feature>
<dbReference type="AlphaFoldDB" id="A0AAU7JDF8"/>
<dbReference type="PANTHER" id="PTHR43968:SF6">
    <property type="entry name" value="GLUTATHIONE S-TRANSFERASE OMEGA"/>
    <property type="match status" value="1"/>
</dbReference>
<proteinExistence type="predicted"/>
<feature type="domain" description="GST C-terminal" evidence="5">
    <location>
        <begin position="90"/>
        <end position="220"/>
    </location>
</feature>
<dbReference type="SUPFAM" id="SSF47616">
    <property type="entry name" value="GST C-terminal domain-like"/>
    <property type="match status" value="1"/>
</dbReference>
<evidence type="ECO:0000259" key="5">
    <source>
        <dbReference type="PROSITE" id="PS50405"/>
    </source>
</evidence>